<name>A0A438DJT6_VITVI</name>
<evidence type="ECO:0000313" key="3">
    <source>
        <dbReference type="Proteomes" id="UP000288805"/>
    </source>
</evidence>
<feature type="domain" description="Reverse transcriptase Ty1/copia-type" evidence="1">
    <location>
        <begin position="11"/>
        <end position="140"/>
    </location>
</feature>
<dbReference type="EMBL" id="QGNW01001595">
    <property type="protein sequence ID" value="RVW35689.1"/>
    <property type="molecule type" value="Genomic_DNA"/>
</dbReference>
<proteinExistence type="predicted"/>
<sequence>MDEELEALHKNKTWVLVTCTSDMHVIGSKLVFKPKLKPDGSLDRLKARVVAKGYHQVDGLDYTKTFSPVIKLGTIRMVITIALVKKWPICQLDVKRNAFLHGLISEDIHMEQPPGMANLEHPTHVCKLQKALYGLKQAPHDILLTGSSTALVSTFTQLLSSKFAMKDLGQIHHFLGIKISQTSDGLHLSQSHYALTILERANMVNCKPISTPLEAKTRTSSNNVLLEDLSYFRGLIGRCVQPHGDPSLDTVRFLEEISSPDFHIPLAFIATLYCDNTSALYMTINPVFRACSKHIKLDYHFVCARVALRLLITQHISIEKQVADVFTKPMSKVALSNF</sequence>
<evidence type="ECO:0000313" key="2">
    <source>
        <dbReference type="EMBL" id="RVW35689.1"/>
    </source>
</evidence>
<gene>
    <name evidence="2" type="primary">RE1_2144</name>
    <name evidence="2" type="ORF">CK203_106689</name>
</gene>
<accession>A0A438DJT6</accession>
<dbReference type="Pfam" id="PF07727">
    <property type="entry name" value="RVT_2"/>
    <property type="match status" value="2"/>
</dbReference>
<evidence type="ECO:0000259" key="1">
    <source>
        <dbReference type="Pfam" id="PF07727"/>
    </source>
</evidence>
<dbReference type="AlphaFoldDB" id="A0A438DJT6"/>
<organism evidence="2 3">
    <name type="scientific">Vitis vinifera</name>
    <name type="common">Grape</name>
    <dbReference type="NCBI Taxonomy" id="29760"/>
    <lineage>
        <taxon>Eukaryota</taxon>
        <taxon>Viridiplantae</taxon>
        <taxon>Streptophyta</taxon>
        <taxon>Embryophyta</taxon>
        <taxon>Tracheophyta</taxon>
        <taxon>Spermatophyta</taxon>
        <taxon>Magnoliopsida</taxon>
        <taxon>eudicotyledons</taxon>
        <taxon>Gunneridae</taxon>
        <taxon>Pentapetalae</taxon>
        <taxon>rosids</taxon>
        <taxon>Vitales</taxon>
        <taxon>Vitaceae</taxon>
        <taxon>Viteae</taxon>
        <taxon>Vitis</taxon>
    </lineage>
</organism>
<feature type="domain" description="Reverse transcriptase Ty1/copia-type" evidence="1">
    <location>
        <begin position="141"/>
        <end position="214"/>
    </location>
</feature>
<reference evidence="2 3" key="1">
    <citation type="journal article" date="2018" name="PLoS Genet.">
        <title>Population sequencing reveals clonal diversity and ancestral inbreeding in the grapevine cultivar Chardonnay.</title>
        <authorList>
            <person name="Roach M.J."/>
            <person name="Johnson D.L."/>
            <person name="Bohlmann J."/>
            <person name="van Vuuren H.J."/>
            <person name="Jones S.J."/>
            <person name="Pretorius I.S."/>
            <person name="Schmidt S.A."/>
            <person name="Borneman A.R."/>
        </authorList>
    </citation>
    <scope>NUCLEOTIDE SEQUENCE [LARGE SCALE GENOMIC DNA]</scope>
    <source>
        <strain evidence="3">cv. Chardonnay</strain>
        <tissue evidence="2">Leaf</tissue>
    </source>
</reference>
<dbReference type="Proteomes" id="UP000288805">
    <property type="component" value="Unassembled WGS sequence"/>
</dbReference>
<protein>
    <submittedName>
        <fullName evidence="2">Retrovirus-related Pol polyprotein from transposon RE1</fullName>
    </submittedName>
</protein>
<dbReference type="InterPro" id="IPR013103">
    <property type="entry name" value="RVT_2"/>
</dbReference>
<dbReference type="CDD" id="cd09272">
    <property type="entry name" value="RNase_HI_RT_Ty1"/>
    <property type="match status" value="1"/>
</dbReference>
<comment type="caution">
    <text evidence="2">The sequence shown here is derived from an EMBL/GenBank/DDBJ whole genome shotgun (WGS) entry which is preliminary data.</text>
</comment>
<dbReference type="InterPro" id="IPR043502">
    <property type="entry name" value="DNA/RNA_pol_sf"/>
</dbReference>
<dbReference type="SUPFAM" id="SSF56672">
    <property type="entry name" value="DNA/RNA polymerases"/>
    <property type="match status" value="1"/>
</dbReference>